<protein>
    <submittedName>
        <fullName evidence="1">Uncharacterized protein</fullName>
    </submittedName>
</protein>
<name>A0AAD6TB26_9AGAR</name>
<gene>
    <name evidence="1" type="ORF">C8F04DRAFT_1253937</name>
</gene>
<proteinExistence type="predicted"/>
<comment type="caution">
    <text evidence="1">The sequence shown here is derived from an EMBL/GenBank/DDBJ whole genome shotgun (WGS) entry which is preliminary data.</text>
</comment>
<reference evidence="1" key="1">
    <citation type="submission" date="2023-03" db="EMBL/GenBank/DDBJ databases">
        <title>Massive genome expansion in bonnet fungi (Mycena s.s.) driven by repeated elements and novel gene families across ecological guilds.</title>
        <authorList>
            <consortium name="Lawrence Berkeley National Laboratory"/>
            <person name="Harder C.B."/>
            <person name="Miyauchi S."/>
            <person name="Viragh M."/>
            <person name="Kuo A."/>
            <person name="Thoen E."/>
            <person name="Andreopoulos B."/>
            <person name="Lu D."/>
            <person name="Skrede I."/>
            <person name="Drula E."/>
            <person name="Henrissat B."/>
            <person name="Morin E."/>
            <person name="Kohler A."/>
            <person name="Barry K."/>
            <person name="LaButti K."/>
            <person name="Morin E."/>
            <person name="Salamov A."/>
            <person name="Lipzen A."/>
            <person name="Mereny Z."/>
            <person name="Hegedus B."/>
            <person name="Baldrian P."/>
            <person name="Stursova M."/>
            <person name="Weitz H."/>
            <person name="Taylor A."/>
            <person name="Grigoriev I.V."/>
            <person name="Nagy L.G."/>
            <person name="Martin F."/>
            <person name="Kauserud H."/>
        </authorList>
    </citation>
    <scope>NUCLEOTIDE SEQUENCE</scope>
    <source>
        <strain evidence="1">CBHHK200</strain>
    </source>
</reference>
<keyword evidence="2" id="KW-1185">Reference proteome</keyword>
<dbReference type="Proteomes" id="UP001218188">
    <property type="component" value="Unassembled WGS sequence"/>
</dbReference>
<dbReference type="EMBL" id="JARJCM010000021">
    <property type="protein sequence ID" value="KAJ7040617.1"/>
    <property type="molecule type" value="Genomic_DNA"/>
</dbReference>
<sequence>MLVQPSLQLSRLEATLLYSETVLFRLLSFLSLQDIVVCSSLSSIILNVIRYYKSVVWNPDVFFRPWFNVEPEIFRSTLNICGAVVAGSQINQFLDRTRYENSDMDIFLRIGGLQRMGEWLAAQGYRFVSSSTSYGAFRRTVARLSTRLVIASASNDTVKGVFNYERYVASTEVVYHQRIQLAVVNMNPIHHVLFDFHSTAVMNHMVSDAVVSVFPRSTFLLCKSYVSKSTPETAERSEQWRAKYRERGWVDGLLATVERG</sequence>
<evidence type="ECO:0000313" key="1">
    <source>
        <dbReference type="EMBL" id="KAJ7040617.1"/>
    </source>
</evidence>
<accession>A0AAD6TB26</accession>
<dbReference type="AlphaFoldDB" id="A0AAD6TB26"/>
<organism evidence="1 2">
    <name type="scientific">Mycena alexandri</name>
    <dbReference type="NCBI Taxonomy" id="1745969"/>
    <lineage>
        <taxon>Eukaryota</taxon>
        <taxon>Fungi</taxon>
        <taxon>Dikarya</taxon>
        <taxon>Basidiomycota</taxon>
        <taxon>Agaricomycotina</taxon>
        <taxon>Agaricomycetes</taxon>
        <taxon>Agaricomycetidae</taxon>
        <taxon>Agaricales</taxon>
        <taxon>Marasmiineae</taxon>
        <taxon>Mycenaceae</taxon>
        <taxon>Mycena</taxon>
    </lineage>
</organism>
<evidence type="ECO:0000313" key="2">
    <source>
        <dbReference type="Proteomes" id="UP001218188"/>
    </source>
</evidence>